<dbReference type="GO" id="GO:0016757">
    <property type="term" value="F:glycosyltransferase activity"/>
    <property type="evidence" value="ECO:0007669"/>
    <property type="project" value="UniProtKB-KW"/>
</dbReference>
<dbReference type="EMBL" id="QGKW02001940">
    <property type="protein sequence ID" value="KAF2554842.1"/>
    <property type="molecule type" value="Genomic_DNA"/>
</dbReference>
<dbReference type="InterPro" id="IPR050587">
    <property type="entry name" value="GNT1/Glycosyltrans_8"/>
</dbReference>
<keyword evidence="2" id="KW-0464">Manganese</keyword>
<proteinExistence type="predicted"/>
<evidence type="ECO:0000256" key="1">
    <source>
        <dbReference type="ARBA" id="ARBA00022676"/>
    </source>
</evidence>
<dbReference type="SUPFAM" id="SSF53448">
    <property type="entry name" value="Nucleotide-diphospho-sugar transferases"/>
    <property type="match status" value="1"/>
</dbReference>
<evidence type="ECO:0000313" key="4">
    <source>
        <dbReference type="Proteomes" id="UP000712281"/>
    </source>
</evidence>
<reference evidence="3" key="1">
    <citation type="submission" date="2019-12" db="EMBL/GenBank/DDBJ databases">
        <title>Genome sequencing and annotation of Brassica cretica.</title>
        <authorList>
            <person name="Studholme D.J."/>
            <person name="Sarris P.F."/>
        </authorList>
    </citation>
    <scope>NUCLEOTIDE SEQUENCE</scope>
    <source>
        <strain evidence="3">PFS-001/15</strain>
        <tissue evidence="3">Leaf</tissue>
    </source>
</reference>
<dbReference type="AlphaFoldDB" id="A0A8S9HF53"/>
<protein>
    <recommendedName>
        <fullName evidence="5">Hexosyltransferase</fullName>
    </recommendedName>
</protein>
<gene>
    <name evidence="3" type="ORF">F2Q68_00017310</name>
</gene>
<comment type="caution">
    <text evidence="3">The sequence shown here is derived from an EMBL/GenBank/DDBJ whole genome shotgun (WGS) entry which is preliminary data.</text>
</comment>
<dbReference type="Proteomes" id="UP000712281">
    <property type="component" value="Unassembled WGS sequence"/>
</dbReference>
<keyword evidence="1" id="KW-0328">Glycosyltransferase</keyword>
<name>A0A8S9HF53_BRACR</name>
<dbReference type="Gene3D" id="3.90.550.10">
    <property type="entry name" value="Spore Coat Polysaccharide Biosynthesis Protein SpsA, Chain A"/>
    <property type="match status" value="1"/>
</dbReference>
<accession>A0A8S9HF53</accession>
<keyword evidence="1" id="KW-0808">Transferase</keyword>
<evidence type="ECO:0000313" key="3">
    <source>
        <dbReference type="EMBL" id="KAF2554842.1"/>
    </source>
</evidence>
<evidence type="ECO:0008006" key="5">
    <source>
        <dbReference type="Google" id="ProtNLM"/>
    </source>
</evidence>
<dbReference type="PANTHER" id="PTHR11183">
    <property type="entry name" value="GLYCOGENIN SUBFAMILY MEMBER"/>
    <property type="match status" value="1"/>
</dbReference>
<sequence>MDFTERPSLGNPKREAYATILHSAHVYVCGAIAAAQSIRQSGSNRDLVILVDETEVDSKPLVGKSGRYRGFETLKQRKTLTTSGTTASSDYGNSLITTKSSATGNNGTLFNSGVMVIEPCNCTFQLLMEHVNEIESYNGGDQGYLNEVFTWWHRIPKHINFLKHFWVGDEDDVKRKKTELFGAEPPILYVLHYLGMKPWLFYRDYDCNFNSDIFIEFATDIAHRPWWMVHDAMPRELHQFCYLRSKQKAQLEYDRRQAEAANYADGHWKIRVTDPRFKICIDKLCNWKSMLRHWGESNWTDYESFVPTPPAITAVQKTSLPGHNL</sequence>
<organism evidence="3 4">
    <name type="scientific">Brassica cretica</name>
    <name type="common">Mustard</name>
    <dbReference type="NCBI Taxonomy" id="69181"/>
    <lineage>
        <taxon>Eukaryota</taxon>
        <taxon>Viridiplantae</taxon>
        <taxon>Streptophyta</taxon>
        <taxon>Embryophyta</taxon>
        <taxon>Tracheophyta</taxon>
        <taxon>Spermatophyta</taxon>
        <taxon>Magnoliopsida</taxon>
        <taxon>eudicotyledons</taxon>
        <taxon>Gunneridae</taxon>
        <taxon>Pentapetalae</taxon>
        <taxon>rosids</taxon>
        <taxon>malvids</taxon>
        <taxon>Brassicales</taxon>
        <taxon>Brassicaceae</taxon>
        <taxon>Brassiceae</taxon>
        <taxon>Brassica</taxon>
    </lineage>
</organism>
<dbReference type="InterPro" id="IPR029044">
    <property type="entry name" value="Nucleotide-diphossugar_trans"/>
</dbReference>
<evidence type="ECO:0000256" key="2">
    <source>
        <dbReference type="ARBA" id="ARBA00023211"/>
    </source>
</evidence>